<accession>A0A7S3JW78</accession>
<dbReference type="AlphaFoldDB" id="A0A7S3JW78"/>
<evidence type="ECO:0000256" key="1">
    <source>
        <dbReference type="SAM" id="SignalP"/>
    </source>
</evidence>
<dbReference type="EMBL" id="HBIJ01011269">
    <property type="protein sequence ID" value="CAE0366966.1"/>
    <property type="molecule type" value="Transcribed_RNA"/>
</dbReference>
<name>A0A7S3JW78_9STRA</name>
<dbReference type="Gene3D" id="3.40.50.11350">
    <property type="match status" value="1"/>
</dbReference>
<proteinExistence type="predicted"/>
<organism evidence="2">
    <name type="scientific">Aureoumbra lagunensis</name>
    <dbReference type="NCBI Taxonomy" id="44058"/>
    <lineage>
        <taxon>Eukaryota</taxon>
        <taxon>Sar</taxon>
        <taxon>Stramenopiles</taxon>
        <taxon>Ochrophyta</taxon>
        <taxon>Pelagophyceae</taxon>
        <taxon>Pelagomonadales</taxon>
        <taxon>Aureoumbra</taxon>
    </lineage>
</organism>
<reference evidence="2" key="1">
    <citation type="submission" date="2021-01" db="EMBL/GenBank/DDBJ databases">
        <authorList>
            <person name="Corre E."/>
            <person name="Pelletier E."/>
            <person name="Niang G."/>
            <person name="Scheremetjew M."/>
            <person name="Finn R."/>
            <person name="Kale V."/>
            <person name="Holt S."/>
            <person name="Cochrane G."/>
            <person name="Meng A."/>
            <person name="Brown T."/>
            <person name="Cohen L."/>
        </authorList>
    </citation>
    <scope>NUCLEOTIDE SEQUENCE</scope>
    <source>
        <strain evidence="2">CCMP1510</strain>
    </source>
</reference>
<gene>
    <name evidence="2" type="ORF">ALAG00032_LOCUS7714</name>
</gene>
<sequence length="468" mass="54679">MAWIWMIFSSTIIVFLLSREVDSRKSGDIRRHRRSDKKEKEDAMSTTLLSQFVETKSSPSIGSLQYDRAAIGAKPLVCPDTRKCPEKETTIFRIQGGDAQAAFASIFFLYVVNGVQYAWYKGYVPWIDLDPSWLKKTMPLPKNAEHNLWEDFFDPYCANITQWINRCNDNKLHIVQMPRSFWFPQVHIQYAWPVRAWYYMKCPDACRRRERQVSCTDHKRLLCPKSNVYDRELYASWRIKGHTVASRVHRPTKRIMRQASRVFREFSQHSHPTLAVHARGTDKGHGRRRVDASEFGYTIISFLHTFPDKGRVYLASEDSALIDSIISFCQKHYPWNDNDTESSDFNSSTLMHRIYVRDIQTRSSNRIANFKLNDKNRLSVAKDVLIDILVMSHCEFFVHAASAVSEAVFYLNLRLHDRSVNLEFTRGKQITMPWSNLELFRFDPGANGFRPLQLKDGERAEDFYIFPA</sequence>
<protein>
    <submittedName>
        <fullName evidence="2">Uncharacterized protein</fullName>
    </submittedName>
</protein>
<keyword evidence="1" id="KW-0732">Signal</keyword>
<evidence type="ECO:0000313" key="2">
    <source>
        <dbReference type="EMBL" id="CAE0366966.1"/>
    </source>
</evidence>
<feature type="signal peptide" evidence="1">
    <location>
        <begin position="1"/>
        <end position="18"/>
    </location>
</feature>
<feature type="chain" id="PRO_5030867871" evidence="1">
    <location>
        <begin position="19"/>
        <end position="468"/>
    </location>
</feature>